<gene>
    <name evidence="2" type="ORF">RMCC_2416</name>
</gene>
<comment type="caution">
    <text evidence="2">The sequence shown here is derived from an EMBL/GenBank/DDBJ whole genome shotgun (WGS) entry which is preliminary data.</text>
</comment>
<feature type="region of interest" description="Disordered" evidence="1">
    <location>
        <begin position="145"/>
        <end position="195"/>
    </location>
</feature>
<dbReference type="Proteomes" id="UP000069443">
    <property type="component" value="Unassembled WGS sequence"/>
</dbReference>
<evidence type="ECO:0000313" key="2">
    <source>
        <dbReference type="EMBL" id="GAS95450.1"/>
    </source>
</evidence>
<dbReference type="RefSeq" id="WP_201029536.1">
    <property type="nucleotide sequence ID" value="NZ_BCSY01000039.1"/>
</dbReference>
<dbReference type="EMBL" id="BCSY01000039">
    <property type="protein sequence ID" value="GAS95450.1"/>
    <property type="molecule type" value="Genomic_DNA"/>
</dbReference>
<feature type="region of interest" description="Disordered" evidence="1">
    <location>
        <begin position="220"/>
        <end position="241"/>
    </location>
</feature>
<accession>A0A117I9Y2</accession>
<protein>
    <recommendedName>
        <fullName evidence="4">Minor tail protein</fullName>
    </recommendedName>
</protein>
<feature type="compositionally biased region" description="Polar residues" evidence="1">
    <location>
        <begin position="231"/>
        <end position="241"/>
    </location>
</feature>
<dbReference type="STRING" id="228230.RMCC_2416"/>
<sequence>MPLVTGVVVDSTGKKDSRDWRVWSPTYAQSATGEVVSTRVRTINVTAGLFRAVIDPGVVVLENPDGKRWTVTVPETDIDLWDLIALAAGLPPETPQGAIQNVVWEYLETHPIEAGPEGDSAYEVAVANGFVGTEAEWLASLVGPQGEQGEQGIQGEQGVQGPPGADGTGSGDMTKAVYDPNNVSGNAFSQDNMVDGTANKNYTATEKSKLSGIANNATANDTDANLKNRANHTGTQPASTISDFNTAADARISAAALQATSQKNQPNGYAGLDSSALIPASLLPSYVDDVLEYANAGSLPGTGATGKIYVALDTGKIYRWSGSAYVEISPSPGSTDAVPEGSTNLYYTNARADGRIASAVGVSVQGYNANTTQLGNATTGTGSIVRATSNDQNLWMTLGGAA</sequence>
<reference evidence="3" key="1">
    <citation type="journal article" date="2016" name="Genome Announc.">
        <title>Draft Genome Sequences of Five Rapidly Growing Mycobacterium Species, M. thermoresistibile, M. fortuitum subsp. acetamidolyticum, M. canariasense, M. brisbanense, and M. novocastrense.</title>
        <authorList>
            <person name="Katahira K."/>
            <person name="Ogura Y."/>
            <person name="Gotoh Y."/>
            <person name="Hayashi T."/>
        </authorList>
    </citation>
    <scope>NUCLEOTIDE SEQUENCE [LARGE SCALE GENOMIC DNA]</scope>
    <source>
        <strain evidence="3">JCM15298</strain>
    </source>
</reference>
<dbReference type="Gene3D" id="1.20.5.320">
    <property type="entry name" value="6-Phosphogluconate Dehydrogenase, domain 3"/>
    <property type="match status" value="1"/>
</dbReference>
<proteinExistence type="predicted"/>
<organism evidence="2 3">
    <name type="scientific">Mycolicibacterium canariasense</name>
    <name type="common">Mycobacterium canariasense</name>
    <dbReference type="NCBI Taxonomy" id="228230"/>
    <lineage>
        <taxon>Bacteria</taxon>
        <taxon>Bacillati</taxon>
        <taxon>Actinomycetota</taxon>
        <taxon>Actinomycetes</taxon>
        <taxon>Mycobacteriales</taxon>
        <taxon>Mycobacteriaceae</taxon>
        <taxon>Mycolicibacterium</taxon>
    </lineage>
</organism>
<evidence type="ECO:0008006" key="4">
    <source>
        <dbReference type="Google" id="ProtNLM"/>
    </source>
</evidence>
<keyword evidence="3" id="KW-1185">Reference proteome</keyword>
<evidence type="ECO:0000256" key="1">
    <source>
        <dbReference type="SAM" id="MobiDB-lite"/>
    </source>
</evidence>
<dbReference type="AlphaFoldDB" id="A0A117I9Y2"/>
<feature type="compositionally biased region" description="Low complexity" evidence="1">
    <location>
        <begin position="145"/>
        <end position="163"/>
    </location>
</feature>
<evidence type="ECO:0000313" key="3">
    <source>
        <dbReference type="Proteomes" id="UP000069443"/>
    </source>
</evidence>
<name>A0A117I9Y2_MYCCR</name>
<reference evidence="3" key="2">
    <citation type="submission" date="2016-02" db="EMBL/GenBank/DDBJ databases">
        <title>Draft genome sequence of five rapidly growing Mycobacterium species.</title>
        <authorList>
            <person name="Katahira K."/>
            <person name="Gotou Y."/>
            <person name="Iida K."/>
            <person name="Ogura Y."/>
            <person name="Hayashi T."/>
        </authorList>
    </citation>
    <scope>NUCLEOTIDE SEQUENCE [LARGE SCALE GENOMIC DNA]</scope>
    <source>
        <strain evidence="3">JCM15298</strain>
    </source>
</reference>
<feature type="compositionally biased region" description="Polar residues" evidence="1">
    <location>
        <begin position="181"/>
        <end position="195"/>
    </location>
</feature>